<dbReference type="InterPro" id="IPR013078">
    <property type="entry name" value="His_Pase_superF_clade-1"/>
</dbReference>
<proteinExistence type="inferred from homology"/>
<evidence type="ECO:0000256" key="4">
    <source>
        <dbReference type="PIRSR" id="PIRSR613078-1"/>
    </source>
</evidence>
<dbReference type="GO" id="GO:0006096">
    <property type="term" value="P:glycolytic process"/>
    <property type="evidence" value="ECO:0007669"/>
    <property type="project" value="UniProtKB-KW"/>
</dbReference>
<evidence type="ECO:0000256" key="7">
    <source>
        <dbReference type="RuleBase" id="RU004511"/>
    </source>
</evidence>
<keyword evidence="9" id="KW-1185">Reference proteome</keyword>
<keyword evidence="3 7" id="KW-0413">Isomerase</keyword>
<dbReference type="SMART" id="SM00855">
    <property type="entry name" value="PGAM"/>
    <property type="match status" value="1"/>
</dbReference>
<dbReference type="EMBL" id="MLAK01001280">
    <property type="protein sequence ID" value="OHS94923.1"/>
    <property type="molecule type" value="Genomic_DNA"/>
</dbReference>
<dbReference type="EC" id="5.4.2.11" evidence="7"/>
<feature type="active site" description="Proton donor/acceptor" evidence="4">
    <location>
        <position position="99"/>
    </location>
</feature>
<protein>
    <recommendedName>
        <fullName evidence="7">Phosphoglycerate mutase</fullName>
        <ecNumber evidence="7">5.4.2.11</ecNumber>
    </recommendedName>
</protein>
<dbReference type="Pfam" id="PF00300">
    <property type="entry name" value="His_Phos_1"/>
    <property type="match status" value="2"/>
</dbReference>
<dbReference type="RefSeq" id="XP_068348060.1">
    <property type="nucleotide sequence ID" value="XM_068512328.1"/>
</dbReference>
<evidence type="ECO:0000313" key="9">
    <source>
        <dbReference type="Proteomes" id="UP000179807"/>
    </source>
</evidence>
<feature type="binding site" evidence="5">
    <location>
        <begin position="195"/>
        <end position="196"/>
    </location>
    <ligand>
        <name>substrate</name>
    </ligand>
</feature>
<gene>
    <name evidence="8" type="primary">gpmA2</name>
    <name evidence="8" type="ORF">TRFO_38921</name>
</gene>
<comment type="similarity">
    <text evidence="1 7">Belongs to the phosphoglycerate mutase family. BPG-dependent PGAM subfamily.</text>
</comment>
<comment type="catalytic activity">
    <reaction evidence="7">
        <text>(2R)-2-phosphoglycerate = (2R)-3-phosphoglycerate</text>
        <dbReference type="Rhea" id="RHEA:15901"/>
        <dbReference type="ChEBI" id="CHEBI:58272"/>
        <dbReference type="ChEBI" id="CHEBI:58289"/>
        <dbReference type="EC" id="5.4.2.11"/>
    </reaction>
</comment>
<evidence type="ECO:0000256" key="1">
    <source>
        <dbReference type="ARBA" id="ARBA00006717"/>
    </source>
</evidence>
<name>A0A1J4JB87_9EUKA</name>
<dbReference type="SUPFAM" id="SSF53254">
    <property type="entry name" value="Phosphoglycerate mutase-like"/>
    <property type="match status" value="1"/>
</dbReference>
<keyword evidence="2 7" id="KW-0324">Glycolysis</keyword>
<comment type="caution">
    <text evidence="8">The sequence shown here is derived from an EMBL/GenBank/DDBJ whole genome shotgun (WGS) entry which is preliminary data.</text>
</comment>
<evidence type="ECO:0000256" key="5">
    <source>
        <dbReference type="PIRSR" id="PIRSR613078-2"/>
    </source>
</evidence>
<dbReference type="Proteomes" id="UP000179807">
    <property type="component" value="Unassembled WGS sequence"/>
</dbReference>
<dbReference type="InterPro" id="IPR001345">
    <property type="entry name" value="PG/BPGM_mutase_AS"/>
</dbReference>
<sequence>MVAISNFLMEKDFGHLVLVRHGQSESNLAGYYAGWIDCDLTAKGINDAKFAASLLRAENIEFDFAYSSYLKRAIRTKWTILDELDQMYIPTLATWRLNECHCGNFTGLTQKQMIEKYGFSTFHNWREGFTVPPPLLSSDNSLAPIWDPHYSNLDPSVLPLGESLEMAWKRLLPFWLDIVMKNIIDGKNVLVVTHGNIIRAIMKFVEKADQMEKKVMANGYPIVYTFQREKLVGKKILGNKEEREAAAMTSQII</sequence>
<accession>A0A1J4JB87</accession>
<feature type="site" description="Transition state stabilizer" evidence="6">
    <location>
        <position position="194"/>
    </location>
</feature>
<evidence type="ECO:0000313" key="8">
    <source>
        <dbReference type="EMBL" id="OHS94923.1"/>
    </source>
</evidence>
<evidence type="ECO:0000256" key="2">
    <source>
        <dbReference type="ARBA" id="ARBA00023152"/>
    </source>
</evidence>
<dbReference type="NCBIfam" id="TIGR01258">
    <property type="entry name" value="pgm_1"/>
    <property type="match status" value="1"/>
</dbReference>
<feature type="binding site" evidence="5">
    <location>
        <begin position="20"/>
        <end position="27"/>
    </location>
    <ligand>
        <name>substrate</name>
    </ligand>
</feature>
<dbReference type="CDD" id="cd07067">
    <property type="entry name" value="HP_PGM_like"/>
    <property type="match status" value="1"/>
</dbReference>
<dbReference type="PANTHER" id="PTHR11931">
    <property type="entry name" value="PHOSPHOGLYCERATE MUTASE"/>
    <property type="match status" value="1"/>
</dbReference>
<evidence type="ECO:0000256" key="3">
    <source>
        <dbReference type="ARBA" id="ARBA00023235"/>
    </source>
</evidence>
<organism evidence="8 9">
    <name type="scientific">Tritrichomonas foetus</name>
    <dbReference type="NCBI Taxonomy" id="1144522"/>
    <lineage>
        <taxon>Eukaryota</taxon>
        <taxon>Metamonada</taxon>
        <taxon>Parabasalia</taxon>
        <taxon>Tritrichomonadida</taxon>
        <taxon>Tritrichomonadidae</taxon>
        <taxon>Tritrichomonas</taxon>
    </lineage>
</organism>
<dbReference type="AlphaFoldDB" id="A0A1J4JB87"/>
<dbReference type="GeneID" id="94847032"/>
<dbReference type="PROSITE" id="PS00175">
    <property type="entry name" value="PG_MUTASE"/>
    <property type="match status" value="1"/>
</dbReference>
<dbReference type="InterPro" id="IPR029033">
    <property type="entry name" value="His_PPase_superfam"/>
</dbReference>
<feature type="active site" description="Tele-phosphohistidine intermediate" evidence="4">
    <location>
        <position position="21"/>
    </location>
</feature>
<evidence type="ECO:0000256" key="6">
    <source>
        <dbReference type="PIRSR" id="PIRSR613078-3"/>
    </source>
</evidence>
<dbReference type="InterPro" id="IPR005952">
    <property type="entry name" value="Phosphogly_mut1"/>
</dbReference>
<feature type="binding site" evidence="5">
    <location>
        <position position="72"/>
    </location>
    <ligand>
        <name>substrate</name>
    </ligand>
</feature>
<dbReference type="VEuPathDB" id="TrichDB:TRFO_38921"/>
<dbReference type="Gene3D" id="3.40.50.1240">
    <property type="entry name" value="Phosphoglycerate mutase-like"/>
    <property type="match status" value="1"/>
</dbReference>
<dbReference type="OrthoDB" id="4818801at2759"/>
<dbReference type="GO" id="GO:0004619">
    <property type="term" value="F:phosphoglycerate mutase activity"/>
    <property type="evidence" value="ECO:0007669"/>
    <property type="project" value="UniProtKB-EC"/>
</dbReference>
<reference evidence="8" key="1">
    <citation type="submission" date="2016-10" db="EMBL/GenBank/DDBJ databases">
        <authorList>
            <person name="Benchimol M."/>
            <person name="Almeida L.G."/>
            <person name="Vasconcelos A.T."/>
            <person name="Perreira-Neves A."/>
            <person name="Rosa I.A."/>
            <person name="Tasca T."/>
            <person name="Bogo M.R."/>
            <person name="de Souza W."/>
        </authorList>
    </citation>
    <scope>NUCLEOTIDE SEQUENCE [LARGE SCALE GENOMIC DNA]</scope>
    <source>
        <strain evidence="8">K</strain>
    </source>
</reference>